<reference evidence="2" key="1">
    <citation type="journal article" date="2022" name="Int. J. Syst. Evol. Microbiol.">
        <title>Prevotella lacticifex sp. nov., isolated from the rumen of cows.</title>
        <authorList>
            <person name="Shinkai T."/>
            <person name="Ikeyama N."/>
            <person name="Kumagai M."/>
            <person name="Ohmori H."/>
            <person name="Sakamoto M."/>
            <person name="Ohkuma M."/>
            <person name="Mitsumori M."/>
        </authorList>
    </citation>
    <scope>NUCLEOTIDE SEQUENCE</scope>
    <source>
        <strain evidence="2">R5076</strain>
    </source>
</reference>
<protein>
    <recommendedName>
        <fullName evidence="4">Fimbrillin family protein</fullName>
    </recommendedName>
</protein>
<dbReference type="GeneID" id="72468681"/>
<evidence type="ECO:0008006" key="4">
    <source>
        <dbReference type="Google" id="ProtNLM"/>
    </source>
</evidence>
<feature type="chain" id="PRO_5040489584" description="Fimbrillin family protein" evidence="1">
    <location>
        <begin position="22"/>
        <end position="356"/>
    </location>
</feature>
<evidence type="ECO:0000313" key="3">
    <source>
        <dbReference type="Proteomes" id="UP000825483"/>
    </source>
</evidence>
<dbReference type="EMBL" id="BPUB01000001">
    <property type="protein sequence ID" value="GJG57780.1"/>
    <property type="molecule type" value="Genomic_DNA"/>
</dbReference>
<name>A0A9R1CX67_9BACT</name>
<proteinExistence type="predicted"/>
<sequence>MSIKNKYIGILLIATTMLLSACSSDNPEAQTVTTVNEPVGKEVQLMSYASPFTDQELSHRAAPAGFTAYTPDKNTNMGIYMLLSENWASPKLERITYYTSTGKWNAYFEVEKNKTFTVYGYMPKTGEMSSTLEKTDAGAATLTISNMKPVTTDDICIITGVEDTDSGLKEGQFSWSTPMEEVETYKISLLMDHLYAAAQFRLKIDAEYAKLRTIKLKKMELSTNKESVNAAIELTHNDTGASPISSITYTLSGSSSTSDIYKNDEGTALPTTTAIPLSVNAYFAPGLSSNLTLVSTYDVYDSKDNLIRQNCTATNKLPNLEAIRGQRVLLNMTVNPTYLYVLSDPDLDNPTITIGN</sequence>
<keyword evidence="3" id="KW-1185">Reference proteome</keyword>
<feature type="signal peptide" evidence="1">
    <location>
        <begin position="1"/>
        <end position="21"/>
    </location>
</feature>
<dbReference type="PROSITE" id="PS51257">
    <property type="entry name" value="PROKAR_LIPOPROTEIN"/>
    <property type="match status" value="1"/>
</dbReference>
<evidence type="ECO:0000256" key="1">
    <source>
        <dbReference type="SAM" id="SignalP"/>
    </source>
</evidence>
<organism evidence="2 3">
    <name type="scientific">Prevotella lacticifex</name>
    <dbReference type="NCBI Taxonomy" id="2854755"/>
    <lineage>
        <taxon>Bacteria</taxon>
        <taxon>Pseudomonadati</taxon>
        <taxon>Bacteroidota</taxon>
        <taxon>Bacteroidia</taxon>
        <taxon>Bacteroidales</taxon>
        <taxon>Prevotellaceae</taxon>
        <taxon>Prevotella</taxon>
    </lineage>
</organism>
<dbReference type="Proteomes" id="UP000825483">
    <property type="component" value="Unassembled WGS sequence"/>
</dbReference>
<comment type="caution">
    <text evidence="2">The sequence shown here is derived from an EMBL/GenBank/DDBJ whole genome shotgun (WGS) entry which is preliminary data.</text>
</comment>
<dbReference type="RefSeq" id="WP_223928256.1">
    <property type="nucleotide sequence ID" value="NZ_BPTU01000004.1"/>
</dbReference>
<keyword evidence="1" id="KW-0732">Signal</keyword>
<evidence type="ECO:0000313" key="2">
    <source>
        <dbReference type="EMBL" id="GJG57780.1"/>
    </source>
</evidence>
<gene>
    <name evidence="2" type="ORF">PRLR5076_06310</name>
</gene>
<dbReference type="AlphaFoldDB" id="A0A9R1CX67"/>
<accession>A0A9R1CX67</accession>